<dbReference type="InterPro" id="IPR056858">
    <property type="entry name" value="VSR_TRX"/>
</dbReference>
<accession>A0A9J6AZS9</accession>
<dbReference type="EMBL" id="JACXVP010000001">
    <property type="protein sequence ID" value="KAG5630085.1"/>
    <property type="molecule type" value="Genomic_DNA"/>
</dbReference>
<comment type="caution">
    <text evidence="2">The sequence shown here is derived from an EMBL/GenBank/DDBJ whole genome shotgun (WGS) entry which is preliminary data.</text>
</comment>
<reference evidence="2 3" key="1">
    <citation type="submission" date="2020-09" db="EMBL/GenBank/DDBJ databases">
        <title>De no assembly of potato wild relative species, Solanum commersonii.</title>
        <authorList>
            <person name="Cho K."/>
        </authorList>
    </citation>
    <scope>NUCLEOTIDE SEQUENCE [LARGE SCALE GENOMIC DNA]</scope>
    <source>
        <strain evidence="2">LZ3.2</strain>
        <tissue evidence="2">Leaf</tissue>
    </source>
</reference>
<sequence>MGFTSSVSGFHSLTESNQKLLQDLRSQVTSMHSQPSLVELGRFSSYNAVGWVLQAEIYFDFYAISNAHKLHYVSSYFDGDALEWFHWMSRNNQLVDWKYFKEQVVLRFQNSTVTTPIGIFVDTFQAHFDYASSEGHSDLEDEVSEEVCHIQAQFEGSMSVVQQTLVVNNQEFVPEDFAPILENIQINAYVSTTGPISKCASDLISHCSCLFTYFNSYAPSYVTSRNNKFELSGEKLPLDQVLDTCCHKRTCAYLYFELEPILDILLFGSVVDAWVDTGQLSYSLSNVTETPHRFYNKLGWYPCMRNRSYQQLFDNLSQTCDCSKEFAENPKGNAIGMRCQFDLVRSTTWNPIVASYFMPSMFEGITFRLDSSLQWCLSFNAFHAIPAMAFGENQYAAIAYESLVFTLEFEEAFNLTFSILRGYDFSTLGYHCIPKSKAMTLISHTSDAHANTFTKIFVVAYSRIHVEINRNFVMCVSHKTPEFFKLNRKGQISLLDTLDNHVCENVAIACNVSLWHHQSILTCLQVESHNTSSYLAKNVSHYMHSNGSNICDILIDLNLENSGDTTMNHMCSILNGLKFPDHLMFQVRGSDLVRVESAKRIIKYDRLMKLVIVFEDLVTIRCNHLQYDFVDPNAKVEYEFWANSDAECCSKCENQQAFVKHFKGAAQALKQNHLTPYSIICCFLEAFPLRTPSKYSSVIAYQHTFWWSICKFPILLELMFVGEGYTQYCETSGALGYGLNHRAFWKRSKNDMIYSTGIVDNKSSCDCNSLETGNTCLVIQDVNVVILHNLAALEANWLN</sequence>
<evidence type="ECO:0000259" key="1">
    <source>
        <dbReference type="Pfam" id="PF25011"/>
    </source>
</evidence>
<gene>
    <name evidence="2" type="ORF">H5410_001802</name>
</gene>
<dbReference type="OrthoDB" id="1320449at2759"/>
<evidence type="ECO:0000313" key="2">
    <source>
        <dbReference type="EMBL" id="KAG5630085.1"/>
    </source>
</evidence>
<dbReference type="AlphaFoldDB" id="A0A9J6AZS9"/>
<name>A0A9J6AZS9_SOLCO</name>
<keyword evidence="3" id="KW-1185">Reference proteome</keyword>
<protein>
    <recommendedName>
        <fullName evidence="1">Vacuolar sorting receptor thioredoxin-like domain-containing protein</fullName>
    </recommendedName>
</protein>
<dbReference type="Pfam" id="PF25011">
    <property type="entry name" value="VSR_TRX"/>
    <property type="match status" value="1"/>
</dbReference>
<dbReference type="Proteomes" id="UP000824120">
    <property type="component" value="Chromosome 1"/>
</dbReference>
<organism evidence="2 3">
    <name type="scientific">Solanum commersonii</name>
    <name type="common">Commerson's wild potato</name>
    <name type="synonym">Commerson's nightshade</name>
    <dbReference type="NCBI Taxonomy" id="4109"/>
    <lineage>
        <taxon>Eukaryota</taxon>
        <taxon>Viridiplantae</taxon>
        <taxon>Streptophyta</taxon>
        <taxon>Embryophyta</taxon>
        <taxon>Tracheophyta</taxon>
        <taxon>Spermatophyta</taxon>
        <taxon>Magnoliopsida</taxon>
        <taxon>eudicotyledons</taxon>
        <taxon>Gunneridae</taxon>
        <taxon>Pentapetalae</taxon>
        <taxon>asterids</taxon>
        <taxon>lamiids</taxon>
        <taxon>Solanales</taxon>
        <taxon>Solanaceae</taxon>
        <taxon>Solanoideae</taxon>
        <taxon>Solaneae</taxon>
        <taxon>Solanum</taxon>
    </lineage>
</organism>
<proteinExistence type="predicted"/>
<feature type="domain" description="Vacuolar sorting receptor thioredoxin-like" evidence="1">
    <location>
        <begin position="636"/>
        <end position="677"/>
    </location>
</feature>
<evidence type="ECO:0000313" key="3">
    <source>
        <dbReference type="Proteomes" id="UP000824120"/>
    </source>
</evidence>